<name>A0ABC9WEG0_GRUJA</name>
<comment type="caution">
    <text evidence="15">The sequence shown here is derived from an EMBL/GenBank/DDBJ whole genome shotgun (WGS) entry which is preliminary data.</text>
</comment>
<dbReference type="GO" id="GO:0005737">
    <property type="term" value="C:cytoplasm"/>
    <property type="evidence" value="ECO:0007669"/>
    <property type="project" value="UniProtKB-ARBA"/>
</dbReference>
<evidence type="ECO:0000256" key="1">
    <source>
        <dbReference type="ARBA" id="ARBA00004239"/>
    </source>
</evidence>
<dbReference type="SMART" id="SM00093">
    <property type="entry name" value="SERPIN"/>
    <property type="match status" value="3"/>
</dbReference>
<feature type="compositionally biased region" description="Basic and acidic residues" evidence="13">
    <location>
        <begin position="45"/>
        <end position="54"/>
    </location>
</feature>
<dbReference type="FunFam" id="2.30.39.10:FF:000001">
    <property type="entry name" value="Serpin family B member 2"/>
    <property type="match status" value="2"/>
</dbReference>
<dbReference type="SUPFAM" id="SSF56574">
    <property type="entry name" value="Serpins"/>
    <property type="match status" value="3"/>
</dbReference>
<dbReference type="GO" id="GO:0005576">
    <property type="term" value="C:extracellular region"/>
    <property type="evidence" value="ECO:0007669"/>
    <property type="project" value="UniProtKB-SubCell"/>
</dbReference>
<feature type="domain" description="Serpin" evidence="14">
    <location>
        <begin position="98"/>
        <end position="409"/>
    </location>
</feature>
<evidence type="ECO:0000256" key="4">
    <source>
        <dbReference type="ARBA" id="ARBA00022990"/>
    </source>
</evidence>
<feature type="region of interest" description="Disordered" evidence="13">
    <location>
        <begin position="16"/>
        <end position="65"/>
    </location>
</feature>
<dbReference type="Proteomes" id="UP001623348">
    <property type="component" value="Unassembled WGS sequence"/>
</dbReference>
<dbReference type="FunFam" id="2.30.39.10:FF:000014">
    <property type="entry name" value="Serpin family B member 9"/>
    <property type="match status" value="1"/>
</dbReference>
<dbReference type="AlphaFoldDB" id="A0ABC9WEG0"/>
<organism evidence="15 16">
    <name type="scientific">Grus japonensis</name>
    <name type="common">Japanese crane</name>
    <name type="synonym">Red-crowned crane</name>
    <dbReference type="NCBI Taxonomy" id="30415"/>
    <lineage>
        <taxon>Eukaryota</taxon>
        <taxon>Metazoa</taxon>
        <taxon>Chordata</taxon>
        <taxon>Craniata</taxon>
        <taxon>Vertebrata</taxon>
        <taxon>Euteleostomi</taxon>
        <taxon>Archelosauria</taxon>
        <taxon>Archosauria</taxon>
        <taxon>Dinosauria</taxon>
        <taxon>Saurischia</taxon>
        <taxon>Theropoda</taxon>
        <taxon>Coelurosauria</taxon>
        <taxon>Aves</taxon>
        <taxon>Neognathae</taxon>
        <taxon>Neoaves</taxon>
        <taxon>Gruiformes</taxon>
        <taxon>Gruidae</taxon>
        <taxon>Grus</taxon>
    </lineage>
</organism>
<protein>
    <recommendedName>
        <fullName evidence="9">Leukocyte elastase inhibitor</fullName>
    </recommendedName>
    <alternativeName>
        <fullName evidence="12">Maspin</fullName>
    </alternativeName>
    <alternativeName>
        <fullName evidence="11">Peptidase inhibitor 5</fullName>
    </alternativeName>
    <alternativeName>
        <fullName evidence="10">Serpin B1</fullName>
    </alternativeName>
    <alternativeName>
        <fullName evidence="6">Serpin B5</fullName>
    </alternativeName>
</protein>
<dbReference type="FunFam" id="3.30.497.10:FF:000001">
    <property type="entry name" value="Serine protease inhibitor"/>
    <property type="match status" value="1"/>
</dbReference>
<dbReference type="Gene3D" id="3.30.497.10">
    <property type="entry name" value="Antithrombin, subunit I, domain 2"/>
    <property type="match status" value="3"/>
</dbReference>
<evidence type="ECO:0000256" key="9">
    <source>
        <dbReference type="ARBA" id="ARBA00073281"/>
    </source>
</evidence>
<comment type="subcellular location">
    <subcellularLocation>
        <location evidence="1">Secreted</location>
        <location evidence="1">Extracellular space</location>
    </subcellularLocation>
</comment>
<dbReference type="CDD" id="cd19956">
    <property type="entry name" value="serpinB"/>
    <property type="match status" value="1"/>
</dbReference>
<dbReference type="InterPro" id="IPR023796">
    <property type="entry name" value="Serpin_dom"/>
</dbReference>
<dbReference type="InterPro" id="IPR036186">
    <property type="entry name" value="Serpin_sf"/>
</dbReference>
<dbReference type="Pfam" id="PF00079">
    <property type="entry name" value="Serpin"/>
    <property type="match status" value="3"/>
</dbReference>
<evidence type="ECO:0000256" key="5">
    <source>
        <dbReference type="ARBA" id="ARBA00023180"/>
    </source>
</evidence>
<accession>A0ABC9WEG0</accession>
<dbReference type="Gene3D" id="2.30.39.10">
    <property type="entry name" value="Alpha-1-antitrypsin, domain 1"/>
    <property type="match status" value="3"/>
</dbReference>
<keyword evidence="4" id="KW-0007">Acetylation</keyword>
<reference evidence="15 16" key="1">
    <citation type="submission" date="2024-06" db="EMBL/GenBank/DDBJ databases">
        <title>The draft genome of Grus japonensis, version 3.</title>
        <authorList>
            <person name="Nabeshima K."/>
            <person name="Suzuki S."/>
            <person name="Onuma M."/>
        </authorList>
    </citation>
    <scope>NUCLEOTIDE SEQUENCE [LARGE SCALE GENOMIC DNA]</scope>
    <source>
        <strain evidence="15 16">451A</strain>
    </source>
</reference>
<evidence type="ECO:0000259" key="14">
    <source>
        <dbReference type="SMART" id="SM00093"/>
    </source>
</evidence>
<evidence type="ECO:0000313" key="16">
    <source>
        <dbReference type="Proteomes" id="UP001623348"/>
    </source>
</evidence>
<keyword evidence="3" id="KW-0964">Secreted</keyword>
<evidence type="ECO:0000256" key="10">
    <source>
        <dbReference type="ARBA" id="ARBA00079383"/>
    </source>
</evidence>
<evidence type="ECO:0000256" key="8">
    <source>
        <dbReference type="ARBA" id="ARBA00062393"/>
    </source>
</evidence>
<comment type="subunit">
    <text evidence="8">Interacts with IRF6.</text>
</comment>
<dbReference type="PRINTS" id="PR00676">
    <property type="entry name" value="MASPIN"/>
</dbReference>
<dbReference type="EMBL" id="BAAFJT010000002">
    <property type="protein sequence ID" value="GAB0183695.1"/>
    <property type="molecule type" value="Genomic_DNA"/>
</dbReference>
<dbReference type="PANTHER" id="PTHR11461">
    <property type="entry name" value="SERINE PROTEASE INHIBITOR, SERPIN"/>
    <property type="match status" value="1"/>
</dbReference>
<evidence type="ECO:0000256" key="2">
    <source>
        <dbReference type="ARBA" id="ARBA00006426"/>
    </source>
</evidence>
<keyword evidence="16" id="KW-1185">Reference proteome</keyword>
<evidence type="ECO:0000256" key="11">
    <source>
        <dbReference type="ARBA" id="ARBA00079526"/>
    </source>
</evidence>
<dbReference type="InterPro" id="IPR000215">
    <property type="entry name" value="Serpin_fam"/>
</dbReference>
<dbReference type="PANTHER" id="PTHR11461:SF199">
    <property type="entry name" value="SERPIN B11"/>
    <property type="match status" value="1"/>
</dbReference>
<feature type="domain" description="Serpin" evidence="14">
    <location>
        <begin position="738"/>
        <end position="1122"/>
    </location>
</feature>
<evidence type="ECO:0000256" key="6">
    <source>
        <dbReference type="ARBA" id="ARBA00024076"/>
    </source>
</evidence>
<dbReference type="InterPro" id="IPR023795">
    <property type="entry name" value="Serpin_CS"/>
</dbReference>
<evidence type="ECO:0000256" key="3">
    <source>
        <dbReference type="ARBA" id="ARBA00022525"/>
    </source>
</evidence>
<comment type="similarity">
    <text evidence="2">Belongs to the serpin family. Ov-serpin subfamily.</text>
</comment>
<sequence length="1122" mass="126625">MPAGCKMDLLLAKAEPISDGGSTSGVTVKKGKRKKNHQEQLQLERGVRRYERNNSADTQPLPETDAPTSICISHLSLGRKWIWMTMDALQLANTAFAVDMFKKLCEKDKTANIIFAPLCTSTSLALAYKAAKGDTADQMKQVLHLQDVKDVSFGFQTVTSDVSKLSSFFALKMVKRLFVDKSLNPTTDFVNSTKRPFPSELELVEFKEKTEETRQKINKSLSELTDGKMENVLNEDSVSDQTQILLVNAAYFVTNWMKKFPEAEIKECPFKVNKTETKPVQMMNLEATFCLGYVKELNVAILELPCLNKHISMLILLPKEIEDETTGLEQLEKALTPETLLQWTNPSMMANTKVNVFLPKFSVEGDYDLKPLLESLGMTNVFNETASDFSEMCETKVSSCFMMSSISRPITEFCLDLYNKLNRNAEDTNIVFSPMSISVALALVHLGAKNNTAAQIEKCNKDGDLNHKAFQALLLQLQDLGESYVLTLANNLFIQQGFELQQQFLMCTKELYGAMLQTVDFKGALEAARIKINAWIESETQGKIKELFAPGINADAMLVLANVIYFKASWEHKFEEKKTVQRDFKLNQNEKKPVQMMYQKGMFKLGYVEEMGAQVLELPYAQKSLSMIILLPGDMADGSTSGLEQIESTMTYENLMLWASSEHMSETRVEVYLPRFKLEGTFDLNEEARLLSSQFRFKTRQDTTLHQRRSCQSQIFPGEGLGRATMGSLSAANTKFCLDFFKELRKVKRNENIFFSPLSISAALSMVQLGAGGNTAEEMEKVLHIHEVLSTASLGTKSTSGKCEEAGGAHSQFQELLSALGKAGATCSLSIANRLFGEVTFQFLQQYLDSTRVLYHAELEAVDFINATEESREKMNSWVEKQTGGKIKDLFPPGSIDSTTVLALVNAIHFKGQWAIKFEEKNTREMPFMLNKREHRYVPMMCRKGKYKVTRRQEEQVTVLELPYTGEELSMFILLPENICDESTGLEQLESAVTYEKLAEWTNMENVCPQKIMVYLPRFRMEESCELIPVLQALGMRDAFIFERADFSGLSREPGLFLSKAIHKSFVEVNEEGTEAAAATGMTIVPLCLHIPYEFRADHPFLFLIKHNLSKNILFFGRCCFP</sequence>
<evidence type="ECO:0000256" key="7">
    <source>
        <dbReference type="ARBA" id="ARBA00057728"/>
    </source>
</evidence>
<comment type="function">
    <text evidence="7">Tumor suppressor. It blocks the growth, invasion, and metastatic properties of mammary tumors. As it does not undergo the S (stressed) to R (relaxed) conformational transition characteristic of active serpins, it exhibits no serine protease inhibitory activity.</text>
</comment>
<evidence type="ECO:0000256" key="12">
    <source>
        <dbReference type="ARBA" id="ARBA00080140"/>
    </source>
</evidence>
<keyword evidence="5" id="KW-0325">Glycoprotein</keyword>
<dbReference type="InterPro" id="IPR000240">
    <property type="entry name" value="Serpin_B9/Maspin"/>
</dbReference>
<evidence type="ECO:0000256" key="13">
    <source>
        <dbReference type="SAM" id="MobiDB-lite"/>
    </source>
</evidence>
<dbReference type="InterPro" id="IPR042185">
    <property type="entry name" value="Serpin_sf_2"/>
</dbReference>
<gene>
    <name evidence="15" type="ORF">GRJ2_000834800</name>
</gene>
<feature type="domain" description="Serpin" evidence="14">
    <location>
        <begin position="415"/>
        <end position="727"/>
    </location>
</feature>
<evidence type="ECO:0000313" key="15">
    <source>
        <dbReference type="EMBL" id="GAB0183695.1"/>
    </source>
</evidence>
<dbReference type="PROSITE" id="PS00284">
    <property type="entry name" value="SERPIN"/>
    <property type="match status" value="1"/>
</dbReference>
<dbReference type="InterPro" id="IPR042178">
    <property type="entry name" value="Serpin_sf_1"/>
</dbReference>
<dbReference type="FunFam" id="3.30.497.10:FF:000009">
    <property type="entry name" value="serpin B5 isoform X2"/>
    <property type="match status" value="1"/>
</dbReference>
<proteinExistence type="inferred from homology"/>